<protein>
    <recommendedName>
        <fullName evidence="3">RNA helicase</fullName>
    </recommendedName>
</protein>
<proteinExistence type="predicted"/>
<evidence type="ECO:0008006" key="3">
    <source>
        <dbReference type="Google" id="ProtNLM"/>
    </source>
</evidence>
<dbReference type="RefSeq" id="WP_248706141.1">
    <property type="nucleotide sequence ID" value="NZ_CAKOET010000003.1"/>
</dbReference>
<evidence type="ECO:0000313" key="2">
    <source>
        <dbReference type="Proteomes" id="UP000838102"/>
    </source>
</evidence>
<sequence>MVKDKLENIKASNNVIENNNEGTFKIGIVAPISQLKGSSVYTEQHWKDVLFLLKQSIEIPMKLVSESDDSGIIISKIVTNLSTLDLVICDVSSKNPNVMFELGLRLAFNKPVILIKDELTDYSFDTSPIKHLAYPSNLNYHGSVRFQEELAQKIHAVKNGNVDKFLDHFTVKNIDNKISEENISDVDALRGQMKELSDLIQNNSKQKHSNSQSYVPTMQEMLPSRKAMKELLEEYFPQQFNVDPAMIEVVGHAFQVDSYSDEALYSYVASVLDEMKRYDDLPF</sequence>
<reference evidence="1" key="1">
    <citation type="submission" date="2022-03" db="EMBL/GenBank/DDBJ databases">
        <authorList>
            <person name="Hettiarachchi G."/>
        </authorList>
    </citation>
    <scope>NUCLEOTIDE SEQUENCE</scope>
    <source>
        <strain evidence="1">LMG 32447</strain>
    </source>
</reference>
<accession>A0ABN8HCG0</accession>
<comment type="caution">
    <text evidence="1">The sequence shown here is derived from an EMBL/GenBank/DDBJ whole genome shotgun (WGS) entry which is preliminary data.</text>
</comment>
<evidence type="ECO:0000313" key="1">
    <source>
        <dbReference type="EMBL" id="CAH1853842.1"/>
    </source>
</evidence>
<dbReference type="Proteomes" id="UP000838102">
    <property type="component" value="Unassembled WGS sequence"/>
</dbReference>
<keyword evidence="2" id="KW-1185">Reference proteome</keyword>
<dbReference type="Gene3D" id="3.40.50.450">
    <property type="match status" value="1"/>
</dbReference>
<organism evidence="1 2">
    <name type="scientific">Convivina praedatoris</name>
    <dbReference type="NCBI Taxonomy" id="2880963"/>
    <lineage>
        <taxon>Bacteria</taxon>
        <taxon>Bacillati</taxon>
        <taxon>Bacillota</taxon>
        <taxon>Bacilli</taxon>
        <taxon>Lactobacillales</taxon>
        <taxon>Lactobacillaceae</taxon>
        <taxon>Convivina</taxon>
    </lineage>
</organism>
<name>A0ABN8HCG0_9LACO</name>
<dbReference type="EMBL" id="CAKOEU010000003">
    <property type="protein sequence ID" value="CAH1853842.1"/>
    <property type="molecule type" value="Genomic_DNA"/>
</dbReference>
<gene>
    <name evidence="1" type="ORF">LMG032447_00727</name>
</gene>
<dbReference type="SUPFAM" id="SSF52309">
    <property type="entry name" value="N-(deoxy)ribosyltransferase-like"/>
    <property type="match status" value="1"/>
</dbReference>